<dbReference type="EMBL" id="CACVBS010000028">
    <property type="protein sequence ID" value="CAA7260222.1"/>
    <property type="molecule type" value="Genomic_DNA"/>
</dbReference>
<dbReference type="OrthoDB" id="286814at2759"/>
<accession>A0A8S0WLD6</accession>
<dbReference type="Proteomes" id="UP000467700">
    <property type="component" value="Unassembled WGS sequence"/>
</dbReference>
<protein>
    <submittedName>
        <fullName evidence="2">Uncharacterized protein</fullName>
    </submittedName>
</protein>
<dbReference type="Gene3D" id="1.10.472.10">
    <property type="entry name" value="Cyclin-like"/>
    <property type="match status" value="1"/>
</dbReference>
<evidence type="ECO:0000313" key="3">
    <source>
        <dbReference type="Proteomes" id="UP000467700"/>
    </source>
</evidence>
<gene>
    <name evidence="2" type="ORF">AAE3_LOCUS2143</name>
</gene>
<comment type="caution">
    <text evidence="2">The sequence shown here is derived from an EMBL/GenBank/DDBJ whole genome shotgun (WGS) entry which is preliminary data.</text>
</comment>
<feature type="region of interest" description="Disordered" evidence="1">
    <location>
        <begin position="19"/>
        <end position="42"/>
    </location>
</feature>
<dbReference type="AlphaFoldDB" id="A0A8S0WLD6"/>
<evidence type="ECO:0000256" key="1">
    <source>
        <dbReference type="SAM" id="MobiDB-lite"/>
    </source>
</evidence>
<sequence length="474" mass="52606">MSSHRVLFGYANSRANVRRRSVGFKQPKLPRPSSHKPSRRPIKPTFLGCVQVPHAAPLFRSVENSTSGLTATYTRPVDVDVQAIPANNSRTLSVPFVYPTTAVQHVATPLHIDDAPRQGLKRALAIQHSPAVRKSRRSKANSPPVLNLRARKQVQCQVVEYQPRIDNGLITCIPTSTPAAQDLESCALPMWAAEVVFAYLAWVEKDDDEFLLPPAVVEMLARNLFDVFCVGSDELVYLALWYIKNLVPNGLLDVKDLFNVDGVIIATRMFLLGYTLAMKWHDDYSVVPNRSWSIYYGQEFGHRSVRGLEIAALTALDYNLYLSPHQYVGFLNELATWSLETSLGNRDTARYVMGVHLSRTSEKSGPLGGTQAMKARRTIPPTSENLRKVHTALMAGLSLGVDAIKPIAFEKLSPIHCAWAADEVSDHRARDRAAAISWSQRSVYDRNGCFNLSLLAPLVVECSSYTSTGIICYG</sequence>
<organism evidence="2 3">
    <name type="scientific">Cyclocybe aegerita</name>
    <name type="common">Black poplar mushroom</name>
    <name type="synonym">Agrocybe aegerita</name>
    <dbReference type="NCBI Taxonomy" id="1973307"/>
    <lineage>
        <taxon>Eukaryota</taxon>
        <taxon>Fungi</taxon>
        <taxon>Dikarya</taxon>
        <taxon>Basidiomycota</taxon>
        <taxon>Agaricomycotina</taxon>
        <taxon>Agaricomycetes</taxon>
        <taxon>Agaricomycetidae</taxon>
        <taxon>Agaricales</taxon>
        <taxon>Agaricineae</taxon>
        <taxon>Bolbitiaceae</taxon>
        <taxon>Cyclocybe</taxon>
    </lineage>
</organism>
<evidence type="ECO:0000313" key="2">
    <source>
        <dbReference type="EMBL" id="CAA7260222.1"/>
    </source>
</evidence>
<feature type="compositionally biased region" description="Basic residues" evidence="1">
    <location>
        <begin position="33"/>
        <end position="42"/>
    </location>
</feature>
<proteinExistence type="predicted"/>
<name>A0A8S0WLD6_CYCAE</name>
<keyword evidence="3" id="KW-1185">Reference proteome</keyword>
<reference evidence="2 3" key="1">
    <citation type="submission" date="2020-01" db="EMBL/GenBank/DDBJ databases">
        <authorList>
            <person name="Gupta K D."/>
        </authorList>
    </citation>
    <scope>NUCLEOTIDE SEQUENCE [LARGE SCALE GENOMIC DNA]</scope>
</reference>